<feature type="transmembrane region" description="Helical" evidence="2">
    <location>
        <begin position="168"/>
        <end position="192"/>
    </location>
</feature>
<dbReference type="EMBL" id="JAEPRD010000055">
    <property type="protein sequence ID" value="KAG2202988.1"/>
    <property type="molecule type" value="Genomic_DNA"/>
</dbReference>
<feature type="transmembrane region" description="Helical" evidence="2">
    <location>
        <begin position="88"/>
        <end position="107"/>
    </location>
</feature>
<dbReference type="OrthoDB" id="2384193at2759"/>
<keyword evidence="4" id="KW-1185">Reference proteome</keyword>
<evidence type="ECO:0000256" key="2">
    <source>
        <dbReference type="SAM" id="Phobius"/>
    </source>
</evidence>
<evidence type="ECO:0000256" key="1">
    <source>
        <dbReference type="SAM" id="MobiDB-lite"/>
    </source>
</evidence>
<reference evidence="3" key="1">
    <citation type="submission" date="2020-12" db="EMBL/GenBank/DDBJ databases">
        <title>Metabolic potential, ecology and presence of endohyphal bacteria is reflected in genomic diversity of Mucoromycotina.</title>
        <authorList>
            <person name="Muszewska A."/>
            <person name="Okrasinska A."/>
            <person name="Steczkiewicz K."/>
            <person name="Drgas O."/>
            <person name="Orlowska M."/>
            <person name="Perlinska-Lenart U."/>
            <person name="Aleksandrzak-Piekarczyk T."/>
            <person name="Szatraj K."/>
            <person name="Zielenkiewicz U."/>
            <person name="Pilsyk S."/>
            <person name="Malc E."/>
            <person name="Mieczkowski P."/>
            <person name="Kruszewska J.S."/>
            <person name="Biernat P."/>
            <person name="Pawlowska J."/>
        </authorList>
    </citation>
    <scope>NUCLEOTIDE SEQUENCE</scope>
    <source>
        <strain evidence="3">WA0000017839</strain>
    </source>
</reference>
<feature type="compositionally biased region" description="Polar residues" evidence="1">
    <location>
        <begin position="408"/>
        <end position="419"/>
    </location>
</feature>
<keyword evidence="2" id="KW-1133">Transmembrane helix</keyword>
<protein>
    <submittedName>
        <fullName evidence="3">Uncharacterized protein</fullName>
    </submittedName>
</protein>
<accession>A0A8H7V4E8</accession>
<gene>
    <name evidence="3" type="ORF">INT47_013204</name>
</gene>
<evidence type="ECO:0000313" key="4">
    <source>
        <dbReference type="Proteomes" id="UP000603453"/>
    </source>
</evidence>
<feature type="transmembrane region" description="Helical" evidence="2">
    <location>
        <begin position="119"/>
        <end position="138"/>
    </location>
</feature>
<name>A0A8H7V4E8_9FUNG</name>
<evidence type="ECO:0000313" key="3">
    <source>
        <dbReference type="EMBL" id="KAG2202988.1"/>
    </source>
</evidence>
<comment type="caution">
    <text evidence="3">The sequence shown here is derived from an EMBL/GenBank/DDBJ whole genome shotgun (WGS) entry which is preliminary data.</text>
</comment>
<feature type="region of interest" description="Disordered" evidence="1">
    <location>
        <begin position="306"/>
        <end position="361"/>
    </location>
</feature>
<dbReference type="AlphaFoldDB" id="A0A8H7V4E8"/>
<feature type="compositionally biased region" description="Polar residues" evidence="1">
    <location>
        <begin position="306"/>
        <end position="319"/>
    </location>
</feature>
<sequence>MQMAWDMISTWIKYEEKFYVIPSTGHIINKPFAAWTSQHQQIAQAMDYVECVNLSMQVSVFFLLQCFWNYLSNSVAKKSFMSSREFKFYIFWALGSVAIFPVLQWYFREDPGLRETVPQLAFAVEMIITSALGIRSDLRFKRILKLSGNLKNSGVVIEKLTYFKDMNIYLTFVLFMYGVCLSILCIDGLTVAKTINSNKFAADLLIANCNTAAILMWLVGFSIFHPRRSNDDETTSANSNGMSRTAVTMSRGNMDIESSHSNKFKHGSSFTEGNKVNDQRLSQRITNFIENKNAAAATAARFNDKYNPSSEELQNSRSGSFLRPMGPVEVDYPTGTSGTSRTFTPTHQFSPSSPTAEKTNFSRSIAVDDPYTNSPINFTMMDPKSVSGKRYNQPASVAGRESYERSVSPMSGTSGARTQDYPMQTMSGAISNPNDFRFDPLLEENTYDYLATPTRARTNDHSQEWLGQTPNSGRI</sequence>
<dbReference type="Proteomes" id="UP000603453">
    <property type="component" value="Unassembled WGS sequence"/>
</dbReference>
<keyword evidence="2" id="KW-0472">Membrane</keyword>
<proteinExistence type="predicted"/>
<feature type="region of interest" description="Disordered" evidence="1">
    <location>
        <begin position="384"/>
        <end position="419"/>
    </location>
</feature>
<feature type="compositionally biased region" description="Polar residues" evidence="1">
    <location>
        <begin position="334"/>
        <end position="361"/>
    </location>
</feature>
<organism evidence="3 4">
    <name type="scientific">Mucor saturninus</name>
    <dbReference type="NCBI Taxonomy" id="64648"/>
    <lineage>
        <taxon>Eukaryota</taxon>
        <taxon>Fungi</taxon>
        <taxon>Fungi incertae sedis</taxon>
        <taxon>Mucoromycota</taxon>
        <taxon>Mucoromycotina</taxon>
        <taxon>Mucoromycetes</taxon>
        <taxon>Mucorales</taxon>
        <taxon>Mucorineae</taxon>
        <taxon>Mucoraceae</taxon>
        <taxon>Mucor</taxon>
    </lineage>
</organism>
<keyword evidence="2" id="KW-0812">Transmembrane</keyword>
<feature type="transmembrane region" description="Helical" evidence="2">
    <location>
        <begin position="204"/>
        <end position="224"/>
    </location>
</feature>